<evidence type="ECO:0000256" key="1">
    <source>
        <dbReference type="SAM" id="MobiDB-lite"/>
    </source>
</evidence>
<protein>
    <submittedName>
        <fullName evidence="2">Uncharacterized protein</fullName>
    </submittedName>
</protein>
<name>A0ABV0XWQ4_9TELE</name>
<accession>A0ABV0XWQ4</accession>
<evidence type="ECO:0000313" key="2">
    <source>
        <dbReference type="EMBL" id="MEQ2285939.1"/>
    </source>
</evidence>
<comment type="caution">
    <text evidence="2">The sequence shown here is derived from an EMBL/GenBank/DDBJ whole genome shotgun (WGS) entry which is preliminary data.</text>
</comment>
<dbReference type="EMBL" id="JAHRIP010015522">
    <property type="protein sequence ID" value="MEQ2285939.1"/>
    <property type="molecule type" value="Genomic_DNA"/>
</dbReference>
<gene>
    <name evidence="2" type="ORF">AMECASPLE_037091</name>
</gene>
<keyword evidence="3" id="KW-1185">Reference proteome</keyword>
<feature type="region of interest" description="Disordered" evidence="1">
    <location>
        <begin position="84"/>
        <end position="118"/>
    </location>
</feature>
<sequence>MRIRAVVTRDFQEERISSRAEAVKHLFAIEEEEECERYTCGKGFEKSRRRSRRKDVTVTEQNRGVRWPLLLQVLPWPSRDLERMDKNKIKSKKRVRVPTQKMKELQSSPPLNEQSDPCQVRELQTL</sequence>
<feature type="compositionally biased region" description="Polar residues" evidence="1">
    <location>
        <begin position="105"/>
        <end position="118"/>
    </location>
</feature>
<organism evidence="2 3">
    <name type="scientific">Ameca splendens</name>
    <dbReference type="NCBI Taxonomy" id="208324"/>
    <lineage>
        <taxon>Eukaryota</taxon>
        <taxon>Metazoa</taxon>
        <taxon>Chordata</taxon>
        <taxon>Craniata</taxon>
        <taxon>Vertebrata</taxon>
        <taxon>Euteleostomi</taxon>
        <taxon>Actinopterygii</taxon>
        <taxon>Neopterygii</taxon>
        <taxon>Teleostei</taxon>
        <taxon>Neoteleostei</taxon>
        <taxon>Acanthomorphata</taxon>
        <taxon>Ovalentaria</taxon>
        <taxon>Atherinomorphae</taxon>
        <taxon>Cyprinodontiformes</taxon>
        <taxon>Goodeidae</taxon>
        <taxon>Ameca</taxon>
    </lineage>
</organism>
<dbReference type="Proteomes" id="UP001469553">
    <property type="component" value="Unassembled WGS sequence"/>
</dbReference>
<proteinExistence type="predicted"/>
<evidence type="ECO:0000313" key="3">
    <source>
        <dbReference type="Proteomes" id="UP001469553"/>
    </source>
</evidence>
<reference evidence="2 3" key="1">
    <citation type="submission" date="2021-06" db="EMBL/GenBank/DDBJ databases">
        <authorList>
            <person name="Palmer J.M."/>
        </authorList>
    </citation>
    <scope>NUCLEOTIDE SEQUENCE [LARGE SCALE GENOMIC DNA]</scope>
    <source>
        <strain evidence="2 3">AS_MEX2019</strain>
        <tissue evidence="2">Muscle</tissue>
    </source>
</reference>